<dbReference type="InterPro" id="IPR016047">
    <property type="entry name" value="M23ase_b-sheet_dom"/>
</dbReference>
<evidence type="ECO:0000259" key="1">
    <source>
        <dbReference type="Pfam" id="PF01551"/>
    </source>
</evidence>
<dbReference type="PANTHER" id="PTHR21666:SF270">
    <property type="entry name" value="MUREIN HYDROLASE ACTIVATOR ENVC"/>
    <property type="match status" value="1"/>
</dbReference>
<dbReference type="PANTHER" id="PTHR21666">
    <property type="entry name" value="PEPTIDASE-RELATED"/>
    <property type="match status" value="1"/>
</dbReference>
<sequence>MKKHIPIILLLCISVISHASLPQYFEINKGESYKLDKKVSIKLVETKVESFDSVQNRIQASSVIVEINKKQYQIYCGYESSYIEAGDHRVGVDYIRDYDHIWNNRLKLKKDVRMWVSNANENFTAKGTHVYPLLTPWNSGIRNQGWLTVAINNDMFEGLIPYKGQRYHDGFDFGVWEGQLVRSVGRGIVVTPQDYPQLLKEKKLYDSNKGKISGNPLLIKSLDLPLIFYYTHMSGLSKNMQPGDTIQKGEIIGYTSNRGSSGGWYHLHFGILHLGMGLYVNPYPYLKEWYNETMTHYGDFISRFQVFTPKSKDMTEYEFERAVITNQIQPDREFNNTIPGIVHMREAVTDHPFTGLNHWQVGQQAIMQTTIRSDYKQPAEVWFGHTGIARLYLNNELIYSGENGLIYKAKNQPFQWDKEMTPCTLEEGENKITIFIKQTNHFWSYSIRVRDKLGRPLNKKEN</sequence>
<dbReference type="AlphaFoldDB" id="A0A644VCB5"/>
<dbReference type="Pfam" id="PF01551">
    <property type="entry name" value="Peptidase_M23"/>
    <property type="match status" value="1"/>
</dbReference>
<organism evidence="2">
    <name type="scientific">bioreactor metagenome</name>
    <dbReference type="NCBI Taxonomy" id="1076179"/>
    <lineage>
        <taxon>unclassified sequences</taxon>
        <taxon>metagenomes</taxon>
        <taxon>ecological metagenomes</taxon>
    </lineage>
</organism>
<dbReference type="CDD" id="cd12797">
    <property type="entry name" value="M23_peptidase"/>
    <property type="match status" value="1"/>
</dbReference>
<gene>
    <name evidence="2" type="ORF">SDC9_34940</name>
</gene>
<comment type="caution">
    <text evidence="2">The sequence shown here is derived from an EMBL/GenBank/DDBJ whole genome shotgun (WGS) entry which is preliminary data.</text>
</comment>
<proteinExistence type="predicted"/>
<protein>
    <recommendedName>
        <fullName evidence="1">M23ase beta-sheet core domain-containing protein</fullName>
    </recommendedName>
</protein>
<dbReference type="GO" id="GO:0004222">
    <property type="term" value="F:metalloendopeptidase activity"/>
    <property type="evidence" value="ECO:0007669"/>
    <property type="project" value="TreeGrafter"/>
</dbReference>
<name>A0A644VCB5_9ZZZZ</name>
<dbReference type="Gene3D" id="2.70.70.10">
    <property type="entry name" value="Glucose Permease (Domain IIA)"/>
    <property type="match status" value="1"/>
</dbReference>
<accession>A0A644VCB5</accession>
<dbReference type="InterPro" id="IPR011055">
    <property type="entry name" value="Dup_hybrid_motif"/>
</dbReference>
<dbReference type="EMBL" id="VSSQ01000268">
    <property type="protein sequence ID" value="MPL88911.1"/>
    <property type="molecule type" value="Genomic_DNA"/>
</dbReference>
<dbReference type="SUPFAM" id="SSF51261">
    <property type="entry name" value="Duplicated hybrid motif"/>
    <property type="match status" value="1"/>
</dbReference>
<reference evidence="2" key="1">
    <citation type="submission" date="2019-08" db="EMBL/GenBank/DDBJ databases">
        <authorList>
            <person name="Kucharzyk K."/>
            <person name="Murdoch R.W."/>
            <person name="Higgins S."/>
            <person name="Loffler F."/>
        </authorList>
    </citation>
    <scope>NUCLEOTIDE SEQUENCE</scope>
</reference>
<dbReference type="InterPro" id="IPR050570">
    <property type="entry name" value="Cell_wall_metabolism_enzyme"/>
</dbReference>
<evidence type="ECO:0000313" key="2">
    <source>
        <dbReference type="EMBL" id="MPL88911.1"/>
    </source>
</evidence>
<feature type="domain" description="M23ase beta-sheet core" evidence="1">
    <location>
        <begin position="167"/>
        <end position="281"/>
    </location>
</feature>